<dbReference type="EC" id="1.-.-.-" evidence="3"/>
<dbReference type="RefSeq" id="WP_379657985.1">
    <property type="nucleotide sequence ID" value="NZ_JBHTIV010000009.1"/>
</dbReference>
<name>A0ABW3GVV4_9FLAO</name>
<dbReference type="PANTHER" id="PTHR13847:SF289">
    <property type="entry name" value="GLYCINE OXIDASE"/>
    <property type="match status" value="1"/>
</dbReference>
<dbReference type="InterPro" id="IPR006076">
    <property type="entry name" value="FAD-dep_OxRdtase"/>
</dbReference>
<protein>
    <submittedName>
        <fullName evidence="3">NAD(P)/FAD-dependent oxidoreductase</fullName>
        <ecNumber evidence="3">1.-.-.-</ecNumber>
    </submittedName>
</protein>
<comment type="caution">
    <text evidence="3">The sequence shown here is derived from an EMBL/GenBank/DDBJ whole genome shotgun (WGS) entry which is preliminary data.</text>
</comment>
<dbReference type="Gene3D" id="3.30.9.10">
    <property type="entry name" value="D-Amino Acid Oxidase, subunit A, domain 2"/>
    <property type="match status" value="1"/>
</dbReference>
<dbReference type="InterPro" id="IPR036188">
    <property type="entry name" value="FAD/NAD-bd_sf"/>
</dbReference>
<dbReference type="Proteomes" id="UP001597049">
    <property type="component" value="Unassembled WGS sequence"/>
</dbReference>
<keyword evidence="1 3" id="KW-0560">Oxidoreductase</keyword>
<feature type="domain" description="FAD dependent oxidoreductase" evidence="2">
    <location>
        <begin position="3"/>
        <end position="326"/>
    </location>
</feature>
<evidence type="ECO:0000256" key="1">
    <source>
        <dbReference type="ARBA" id="ARBA00023002"/>
    </source>
</evidence>
<dbReference type="Pfam" id="PF01266">
    <property type="entry name" value="DAO"/>
    <property type="match status" value="1"/>
</dbReference>
<proteinExistence type="predicted"/>
<dbReference type="EMBL" id="JBHTIV010000009">
    <property type="protein sequence ID" value="MFD0932669.1"/>
    <property type="molecule type" value="Genomic_DNA"/>
</dbReference>
<sequence>MKDVLIVGFGIAGLSFAKQLEIRSKTFDVISDESQQSSKVAGGVLNPVALKRYNLAWNADVLMSEAIEFYNHFNTDSDKNYFKKVPVYKLFSSVEDQNNWIVASDQPKLEPFLNTNISSLDSSVQSKYKAGEVLQSHLLELKRLIEDKKSNYRKASKFFSEHIEYNEIEFRNESVVYKDREYGSIVFCEGFGVVNNPFFKWLPIYGNKGEYLIFKSTDLNSNQKILKSKNFIIPLGNDLYKFGATYSREHLDDQPTENARVELKAKLSEMINCHYEIVDQVAGVRPTVRDRKPILGSHPEYRNLFILNGFGSRGVMAAPSLSEKLVNLMFQNKEVDKEISLDRFLKLYS</sequence>
<organism evidence="3 4">
    <name type="scientific">Psychroflexus salinarum</name>
    <dbReference type="NCBI Taxonomy" id="546024"/>
    <lineage>
        <taxon>Bacteria</taxon>
        <taxon>Pseudomonadati</taxon>
        <taxon>Bacteroidota</taxon>
        <taxon>Flavobacteriia</taxon>
        <taxon>Flavobacteriales</taxon>
        <taxon>Flavobacteriaceae</taxon>
        <taxon>Psychroflexus</taxon>
    </lineage>
</organism>
<dbReference type="SUPFAM" id="SSF51971">
    <property type="entry name" value="Nucleotide-binding domain"/>
    <property type="match status" value="1"/>
</dbReference>
<gene>
    <name evidence="3" type="ORF">ACFQ0R_08710</name>
</gene>
<reference evidence="4" key="1">
    <citation type="journal article" date="2019" name="Int. J. Syst. Evol. Microbiol.">
        <title>The Global Catalogue of Microorganisms (GCM) 10K type strain sequencing project: providing services to taxonomists for standard genome sequencing and annotation.</title>
        <authorList>
            <consortium name="The Broad Institute Genomics Platform"/>
            <consortium name="The Broad Institute Genome Sequencing Center for Infectious Disease"/>
            <person name="Wu L."/>
            <person name="Ma J."/>
        </authorList>
    </citation>
    <scope>NUCLEOTIDE SEQUENCE [LARGE SCALE GENOMIC DNA]</scope>
    <source>
        <strain evidence="4">CCUG 56752</strain>
    </source>
</reference>
<accession>A0ABW3GVV4</accession>
<dbReference type="Gene3D" id="3.50.50.60">
    <property type="entry name" value="FAD/NAD(P)-binding domain"/>
    <property type="match status" value="2"/>
</dbReference>
<evidence type="ECO:0000259" key="2">
    <source>
        <dbReference type="Pfam" id="PF01266"/>
    </source>
</evidence>
<evidence type="ECO:0000313" key="4">
    <source>
        <dbReference type="Proteomes" id="UP001597049"/>
    </source>
</evidence>
<dbReference type="PANTHER" id="PTHR13847">
    <property type="entry name" value="SARCOSINE DEHYDROGENASE-RELATED"/>
    <property type="match status" value="1"/>
</dbReference>
<evidence type="ECO:0000313" key="3">
    <source>
        <dbReference type="EMBL" id="MFD0932669.1"/>
    </source>
</evidence>
<dbReference type="GO" id="GO:0016491">
    <property type="term" value="F:oxidoreductase activity"/>
    <property type="evidence" value="ECO:0007669"/>
    <property type="project" value="UniProtKB-KW"/>
</dbReference>
<keyword evidence="4" id="KW-1185">Reference proteome</keyword>